<keyword evidence="1" id="KW-0812">Transmembrane</keyword>
<sequence length="85" mass="9253">MADMMHFDTHQFARKLKTAGFGDEQVDVLIGLAVESTPKELVTKSDLKSEMNLLEHRLTLKIGGMIVGAVAIFAAIGRFLPNVAP</sequence>
<reference evidence="2 3" key="1">
    <citation type="submission" date="2016-12" db="EMBL/GenBank/DDBJ databases">
        <title>Comparison of Traditional DNA-DNA Hybridization with In Silico Genomic Analysis.</title>
        <authorList>
            <person name="Nicholson A.C."/>
            <person name="Humrighouse B.W."/>
            <person name="Graziano J."/>
            <person name="Lasker B."/>
            <person name="Whitney A.M."/>
            <person name="Mcquiston J.R."/>
        </authorList>
    </citation>
    <scope>NUCLEOTIDE SEQUENCE [LARGE SCALE GENOMIC DNA]</scope>
    <source>
        <strain evidence="2 3">H2240</strain>
    </source>
</reference>
<gene>
    <name evidence="2" type="ORF">CDV49_18105</name>
</gene>
<keyword evidence="3" id="KW-1185">Reference proteome</keyword>
<evidence type="ECO:0000313" key="2">
    <source>
        <dbReference type="EMBL" id="OWJ75035.1"/>
    </source>
</evidence>
<evidence type="ECO:0000313" key="3">
    <source>
        <dbReference type="Proteomes" id="UP000196878"/>
    </source>
</evidence>
<dbReference type="AlphaFoldDB" id="A0A212A6U2"/>
<name>A0A212A6U2_9RHOB</name>
<organism evidence="2 3">
    <name type="scientific">Haematobacter genomosp. 1</name>
    <dbReference type="NCBI Taxonomy" id="366618"/>
    <lineage>
        <taxon>Bacteria</taxon>
        <taxon>Pseudomonadati</taxon>
        <taxon>Pseudomonadota</taxon>
        <taxon>Alphaproteobacteria</taxon>
        <taxon>Rhodobacterales</taxon>
        <taxon>Paracoccaceae</taxon>
        <taxon>Haematobacter</taxon>
    </lineage>
</organism>
<accession>A0A212A6U2</accession>
<dbReference type="OrthoDB" id="7995449at2"/>
<comment type="caution">
    <text evidence="2">The sequence shown here is derived from an EMBL/GenBank/DDBJ whole genome shotgun (WGS) entry which is preliminary data.</text>
</comment>
<evidence type="ECO:0000256" key="1">
    <source>
        <dbReference type="SAM" id="Phobius"/>
    </source>
</evidence>
<dbReference type="RefSeq" id="WP_088216785.1">
    <property type="nucleotide sequence ID" value="NZ_NIPW01000046.1"/>
</dbReference>
<keyword evidence="1" id="KW-1133">Transmembrane helix</keyword>
<proteinExistence type="predicted"/>
<dbReference type="Proteomes" id="UP000196878">
    <property type="component" value="Unassembled WGS sequence"/>
</dbReference>
<feature type="transmembrane region" description="Helical" evidence="1">
    <location>
        <begin position="58"/>
        <end position="80"/>
    </location>
</feature>
<protein>
    <submittedName>
        <fullName evidence="2">DUF1640 domain-containing protein</fullName>
    </submittedName>
</protein>
<dbReference type="EMBL" id="NIPW01000046">
    <property type="protein sequence ID" value="OWJ75035.1"/>
    <property type="molecule type" value="Genomic_DNA"/>
</dbReference>
<keyword evidence="1" id="KW-0472">Membrane</keyword>